<dbReference type="EMBL" id="JAIWYP010000013">
    <property type="protein sequence ID" value="KAH3721229.1"/>
    <property type="molecule type" value="Genomic_DNA"/>
</dbReference>
<protein>
    <submittedName>
        <fullName evidence="1">Uncharacterized protein</fullName>
    </submittedName>
</protein>
<dbReference type="Proteomes" id="UP000828390">
    <property type="component" value="Unassembled WGS sequence"/>
</dbReference>
<name>A0A9D4CD44_DREPO</name>
<evidence type="ECO:0000313" key="2">
    <source>
        <dbReference type="Proteomes" id="UP000828390"/>
    </source>
</evidence>
<keyword evidence="2" id="KW-1185">Reference proteome</keyword>
<organism evidence="1 2">
    <name type="scientific">Dreissena polymorpha</name>
    <name type="common">Zebra mussel</name>
    <name type="synonym">Mytilus polymorpha</name>
    <dbReference type="NCBI Taxonomy" id="45954"/>
    <lineage>
        <taxon>Eukaryota</taxon>
        <taxon>Metazoa</taxon>
        <taxon>Spiralia</taxon>
        <taxon>Lophotrochozoa</taxon>
        <taxon>Mollusca</taxon>
        <taxon>Bivalvia</taxon>
        <taxon>Autobranchia</taxon>
        <taxon>Heteroconchia</taxon>
        <taxon>Euheterodonta</taxon>
        <taxon>Imparidentia</taxon>
        <taxon>Neoheterodontei</taxon>
        <taxon>Myida</taxon>
        <taxon>Dreissenoidea</taxon>
        <taxon>Dreissenidae</taxon>
        <taxon>Dreissena</taxon>
    </lineage>
</organism>
<gene>
    <name evidence="1" type="ORF">DPMN_064148</name>
</gene>
<dbReference type="AlphaFoldDB" id="A0A9D4CD44"/>
<reference evidence="1" key="2">
    <citation type="submission" date="2020-11" db="EMBL/GenBank/DDBJ databases">
        <authorList>
            <person name="McCartney M.A."/>
            <person name="Auch B."/>
            <person name="Kono T."/>
            <person name="Mallez S."/>
            <person name="Becker A."/>
            <person name="Gohl D.M."/>
            <person name="Silverstein K.A.T."/>
            <person name="Koren S."/>
            <person name="Bechman K.B."/>
            <person name="Herman A."/>
            <person name="Abrahante J.E."/>
            <person name="Garbe J."/>
        </authorList>
    </citation>
    <scope>NUCLEOTIDE SEQUENCE</scope>
    <source>
        <strain evidence="1">Duluth1</strain>
        <tissue evidence="1">Whole animal</tissue>
    </source>
</reference>
<accession>A0A9D4CD44</accession>
<evidence type="ECO:0000313" key="1">
    <source>
        <dbReference type="EMBL" id="KAH3721229.1"/>
    </source>
</evidence>
<comment type="caution">
    <text evidence="1">The sequence shown here is derived from an EMBL/GenBank/DDBJ whole genome shotgun (WGS) entry which is preliminary data.</text>
</comment>
<proteinExistence type="predicted"/>
<sequence length="113" mass="12256">MYSADHMWTRACGKACICTVQTTCGHGLVGRPAYVQCRPHVDTGLWEGLHMYSADHMWTRACGKACICTVQTTCGHGLVGRSAYVISYEQFNCLAEQGFTAVQIGETTGTSTV</sequence>
<reference evidence="1" key="1">
    <citation type="journal article" date="2019" name="bioRxiv">
        <title>The Genome of the Zebra Mussel, Dreissena polymorpha: A Resource for Invasive Species Research.</title>
        <authorList>
            <person name="McCartney M.A."/>
            <person name="Auch B."/>
            <person name="Kono T."/>
            <person name="Mallez S."/>
            <person name="Zhang Y."/>
            <person name="Obille A."/>
            <person name="Becker A."/>
            <person name="Abrahante J.E."/>
            <person name="Garbe J."/>
            <person name="Badalamenti J.P."/>
            <person name="Herman A."/>
            <person name="Mangelson H."/>
            <person name="Liachko I."/>
            <person name="Sullivan S."/>
            <person name="Sone E.D."/>
            <person name="Koren S."/>
            <person name="Silverstein K.A.T."/>
            <person name="Beckman K.B."/>
            <person name="Gohl D.M."/>
        </authorList>
    </citation>
    <scope>NUCLEOTIDE SEQUENCE</scope>
    <source>
        <strain evidence="1">Duluth1</strain>
        <tissue evidence="1">Whole animal</tissue>
    </source>
</reference>